<dbReference type="SUPFAM" id="SSF158446">
    <property type="entry name" value="IVS-encoded protein-like"/>
    <property type="match status" value="1"/>
</dbReference>
<dbReference type="Gene3D" id="1.20.1440.60">
    <property type="entry name" value="23S rRNA-intervening sequence"/>
    <property type="match status" value="1"/>
</dbReference>
<proteinExistence type="predicted"/>
<gene>
    <name evidence="1" type="ORF">UV41_C0064G0003</name>
</gene>
<dbReference type="EMBL" id="LCEJ01000064">
    <property type="protein sequence ID" value="KKS69104.1"/>
    <property type="molecule type" value="Genomic_DNA"/>
</dbReference>
<dbReference type="NCBIfam" id="TIGR02436">
    <property type="entry name" value="four helix bundle protein"/>
    <property type="match status" value="1"/>
</dbReference>
<dbReference type="InterPro" id="IPR036583">
    <property type="entry name" value="23S_rRNA_IVS_sf"/>
</dbReference>
<sequence>MKFRFEKLEVWQDARKFISHIYSLTGGFPKCEIFGLTDQLRRAAVSIALNIAEGSDRKSDIEFRRYLRMALTSTNEVVSALYIALDQKYLNQSEFNNFYEEANILAAKINAFIRKLSEKQ</sequence>
<dbReference type="GO" id="GO:0005840">
    <property type="term" value="C:ribosome"/>
    <property type="evidence" value="ECO:0007669"/>
    <property type="project" value="UniProtKB-KW"/>
</dbReference>
<evidence type="ECO:0000313" key="1">
    <source>
        <dbReference type="EMBL" id="KKS69104.1"/>
    </source>
</evidence>
<dbReference type="PANTHER" id="PTHR38471">
    <property type="entry name" value="FOUR HELIX BUNDLE PROTEIN"/>
    <property type="match status" value="1"/>
</dbReference>
<evidence type="ECO:0000313" key="2">
    <source>
        <dbReference type="Proteomes" id="UP000034785"/>
    </source>
</evidence>
<dbReference type="CDD" id="cd16377">
    <property type="entry name" value="23S_rRNA_IVP_like"/>
    <property type="match status" value="1"/>
</dbReference>
<dbReference type="AlphaFoldDB" id="A0A0G1B7C1"/>
<comment type="caution">
    <text evidence="1">The sequence shown here is derived from an EMBL/GenBank/DDBJ whole genome shotgun (WGS) entry which is preliminary data.</text>
</comment>
<accession>A0A0G1B7C1</accession>
<dbReference type="PANTHER" id="PTHR38471:SF2">
    <property type="entry name" value="FOUR HELIX BUNDLE PROTEIN"/>
    <property type="match status" value="1"/>
</dbReference>
<name>A0A0G1B7C1_9BACT</name>
<keyword evidence="1" id="KW-0689">Ribosomal protein</keyword>
<dbReference type="Pfam" id="PF05635">
    <property type="entry name" value="23S_rRNA_IVP"/>
    <property type="match status" value="1"/>
</dbReference>
<dbReference type="InterPro" id="IPR012657">
    <property type="entry name" value="23S_rRNA-intervening_sequence"/>
</dbReference>
<organism evidence="1 2">
    <name type="scientific">Candidatus Daviesbacteria bacterium GW2011_GWA2_42_7</name>
    <dbReference type="NCBI Taxonomy" id="1618425"/>
    <lineage>
        <taxon>Bacteria</taxon>
        <taxon>Candidatus Daviesiibacteriota</taxon>
    </lineage>
</organism>
<protein>
    <submittedName>
        <fullName evidence="1">S23 ribosomal protein</fullName>
    </submittedName>
</protein>
<reference evidence="1 2" key="1">
    <citation type="journal article" date="2015" name="Nature">
        <title>rRNA introns, odd ribosomes, and small enigmatic genomes across a large radiation of phyla.</title>
        <authorList>
            <person name="Brown C.T."/>
            <person name="Hug L.A."/>
            <person name="Thomas B.C."/>
            <person name="Sharon I."/>
            <person name="Castelle C.J."/>
            <person name="Singh A."/>
            <person name="Wilkins M.J."/>
            <person name="Williams K.H."/>
            <person name="Banfield J.F."/>
        </authorList>
    </citation>
    <scope>NUCLEOTIDE SEQUENCE [LARGE SCALE GENOMIC DNA]</scope>
</reference>
<dbReference type="Proteomes" id="UP000034785">
    <property type="component" value="Unassembled WGS sequence"/>
</dbReference>
<keyword evidence="1" id="KW-0687">Ribonucleoprotein</keyword>